<protein>
    <submittedName>
        <fullName evidence="2">Uncharacterized protein</fullName>
    </submittedName>
</protein>
<gene>
    <name evidence="1" type="ORF">MAR_023605</name>
    <name evidence="2" type="ORF">MAR_023638</name>
</gene>
<dbReference type="EMBL" id="CP111014">
    <property type="protein sequence ID" value="WAQ99265.1"/>
    <property type="molecule type" value="Genomic_DNA"/>
</dbReference>
<dbReference type="EMBL" id="CP111014">
    <property type="protein sequence ID" value="WAQ99232.1"/>
    <property type="molecule type" value="Genomic_DNA"/>
</dbReference>
<evidence type="ECO:0000313" key="2">
    <source>
        <dbReference type="EMBL" id="WAQ99265.1"/>
    </source>
</evidence>
<organism evidence="2 3">
    <name type="scientific">Mya arenaria</name>
    <name type="common">Soft-shell clam</name>
    <dbReference type="NCBI Taxonomy" id="6604"/>
    <lineage>
        <taxon>Eukaryota</taxon>
        <taxon>Metazoa</taxon>
        <taxon>Spiralia</taxon>
        <taxon>Lophotrochozoa</taxon>
        <taxon>Mollusca</taxon>
        <taxon>Bivalvia</taxon>
        <taxon>Autobranchia</taxon>
        <taxon>Heteroconchia</taxon>
        <taxon>Euheterodonta</taxon>
        <taxon>Imparidentia</taxon>
        <taxon>Neoheterodontei</taxon>
        <taxon>Myida</taxon>
        <taxon>Myoidea</taxon>
        <taxon>Myidae</taxon>
        <taxon>Mya</taxon>
    </lineage>
</organism>
<dbReference type="Proteomes" id="UP001164746">
    <property type="component" value="Chromosome 3"/>
</dbReference>
<reference evidence="2" key="1">
    <citation type="submission" date="2022-11" db="EMBL/GenBank/DDBJ databases">
        <title>Centuries of genome instability and evolution in soft-shell clam transmissible cancer (bioRxiv).</title>
        <authorList>
            <person name="Hart S.F.M."/>
            <person name="Yonemitsu M.A."/>
            <person name="Giersch R.M."/>
            <person name="Beal B.F."/>
            <person name="Arriagada G."/>
            <person name="Davis B.W."/>
            <person name="Ostrander E.A."/>
            <person name="Goff S.P."/>
            <person name="Metzger M.J."/>
        </authorList>
    </citation>
    <scope>NUCLEOTIDE SEQUENCE</scope>
    <source>
        <strain evidence="2">MELC-2E11</strain>
        <tissue evidence="2">Siphon/mantle</tissue>
    </source>
</reference>
<sequence length="67" mass="7371">MSCQSEEKVGWGKKAARPVGILISPWGATSDDYYYKCAAPCPNTRIGDVISLDVLAAGRIWMPRIQQ</sequence>
<name>A0ABY7DSE1_MYAAR</name>
<proteinExistence type="predicted"/>
<evidence type="ECO:0000313" key="1">
    <source>
        <dbReference type="EMBL" id="WAQ99232.1"/>
    </source>
</evidence>
<keyword evidence="3" id="KW-1185">Reference proteome</keyword>
<evidence type="ECO:0000313" key="3">
    <source>
        <dbReference type="Proteomes" id="UP001164746"/>
    </source>
</evidence>
<accession>A0ABY7DSE1</accession>